<evidence type="ECO:0000256" key="1">
    <source>
        <dbReference type="SAM" id="MobiDB-lite"/>
    </source>
</evidence>
<name>A0AAD6ZRN9_9AGAR</name>
<comment type="caution">
    <text evidence="2">The sequence shown here is derived from an EMBL/GenBank/DDBJ whole genome shotgun (WGS) entry which is preliminary data.</text>
</comment>
<gene>
    <name evidence="2" type="ORF">DFH08DRAFT_1083665</name>
</gene>
<dbReference type="Gene3D" id="3.80.10.10">
    <property type="entry name" value="Ribonuclease Inhibitor"/>
    <property type="match status" value="1"/>
</dbReference>
<sequence length="519" mass="56629">MHSALLVDEVLRQILDLCPRTCLPAVARTCRSWTDPALDNIWSHIGSLVPLLCLIPGLTCVDGVYDVVGCDGSLDLGVFNSYARRIKHITQRHNARIHPKLLSLLCAHGMPLTRLATTRLSSIEHDCVPATLSLSPRLQQLDLDLGFRRKGPDGCNDYIETLLRVATGIERLRLRGLADQRLNSGISRMSNLRSLSLRTGAFLTAETLACISAFPHLSELEIEAGHIDPDALLEAWSATAAEPRFPTLKELHICAQAPLLGLVLRNVPSASLHALRIEATTDPAGAAPVRWGDLFDLLTSHTYTLHDLTIEQHLEDIELDLDNTISIPAPSTPVDTQHDRLTFDTLRRLAPLHHLRRLTIDTTRLPNLSDAEMEALAGWWPALVHLDLGALHSSECVLQAPQPQPQAPSHSSTPTTSTPRATLACLRAFAAMPELQTLILPLDLSSVPALTPEPTPSPRTSPLARATFSSPTPPAPAAVAPYLHGVFPRLDGVDGTDEHEAQWEEVRRLMRASVVGVSV</sequence>
<feature type="region of interest" description="Disordered" evidence="1">
    <location>
        <begin position="399"/>
        <end position="419"/>
    </location>
</feature>
<dbReference type="Proteomes" id="UP001218218">
    <property type="component" value="Unassembled WGS sequence"/>
</dbReference>
<evidence type="ECO:0000313" key="2">
    <source>
        <dbReference type="EMBL" id="KAJ7334263.1"/>
    </source>
</evidence>
<accession>A0AAD6ZRN9</accession>
<dbReference type="EMBL" id="JARIHO010000033">
    <property type="protein sequence ID" value="KAJ7334263.1"/>
    <property type="molecule type" value="Genomic_DNA"/>
</dbReference>
<dbReference type="InterPro" id="IPR032675">
    <property type="entry name" value="LRR_dom_sf"/>
</dbReference>
<feature type="region of interest" description="Disordered" evidence="1">
    <location>
        <begin position="450"/>
        <end position="471"/>
    </location>
</feature>
<reference evidence="2" key="1">
    <citation type="submission" date="2023-03" db="EMBL/GenBank/DDBJ databases">
        <title>Massive genome expansion in bonnet fungi (Mycena s.s.) driven by repeated elements and novel gene families across ecological guilds.</title>
        <authorList>
            <consortium name="Lawrence Berkeley National Laboratory"/>
            <person name="Harder C.B."/>
            <person name="Miyauchi S."/>
            <person name="Viragh M."/>
            <person name="Kuo A."/>
            <person name="Thoen E."/>
            <person name="Andreopoulos B."/>
            <person name="Lu D."/>
            <person name="Skrede I."/>
            <person name="Drula E."/>
            <person name="Henrissat B."/>
            <person name="Morin E."/>
            <person name="Kohler A."/>
            <person name="Barry K."/>
            <person name="LaButti K."/>
            <person name="Morin E."/>
            <person name="Salamov A."/>
            <person name="Lipzen A."/>
            <person name="Mereny Z."/>
            <person name="Hegedus B."/>
            <person name="Baldrian P."/>
            <person name="Stursova M."/>
            <person name="Weitz H."/>
            <person name="Taylor A."/>
            <person name="Grigoriev I.V."/>
            <person name="Nagy L.G."/>
            <person name="Martin F."/>
            <person name="Kauserud H."/>
        </authorList>
    </citation>
    <scope>NUCLEOTIDE SEQUENCE</scope>
    <source>
        <strain evidence="2">CBHHK002</strain>
    </source>
</reference>
<proteinExistence type="predicted"/>
<feature type="compositionally biased region" description="Low complexity" evidence="1">
    <location>
        <begin position="460"/>
        <end position="470"/>
    </location>
</feature>
<organism evidence="2 3">
    <name type="scientific">Mycena albidolilacea</name>
    <dbReference type="NCBI Taxonomy" id="1033008"/>
    <lineage>
        <taxon>Eukaryota</taxon>
        <taxon>Fungi</taxon>
        <taxon>Dikarya</taxon>
        <taxon>Basidiomycota</taxon>
        <taxon>Agaricomycotina</taxon>
        <taxon>Agaricomycetes</taxon>
        <taxon>Agaricomycetidae</taxon>
        <taxon>Agaricales</taxon>
        <taxon>Marasmiineae</taxon>
        <taxon>Mycenaceae</taxon>
        <taxon>Mycena</taxon>
    </lineage>
</organism>
<evidence type="ECO:0008006" key="4">
    <source>
        <dbReference type="Google" id="ProtNLM"/>
    </source>
</evidence>
<dbReference type="SUPFAM" id="SSF52047">
    <property type="entry name" value="RNI-like"/>
    <property type="match status" value="1"/>
</dbReference>
<protein>
    <recommendedName>
        <fullName evidence="4">F-box domain-containing protein</fullName>
    </recommendedName>
</protein>
<keyword evidence="3" id="KW-1185">Reference proteome</keyword>
<feature type="compositionally biased region" description="Low complexity" evidence="1">
    <location>
        <begin position="407"/>
        <end position="419"/>
    </location>
</feature>
<evidence type="ECO:0000313" key="3">
    <source>
        <dbReference type="Proteomes" id="UP001218218"/>
    </source>
</evidence>
<dbReference type="AlphaFoldDB" id="A0AAD6ZRN9"/>